<dbReference type="AlphaFoldDB" id="A0A0S4V5E3"/>
<evidence type="ECO:0000313" key="4">
    <source>
        <dbReference type="EMBL" id="CUV29908.1"/>
    </source>
</evidence>
<reference evidence="4" key="1">
    <citation type="submission" date="2015-10" db="EMBL/GenBank/DDBJ databases">
        <authorList>
            <person name="Gilbert D.G."/>
        </authorList>
    </citation>
    <scope>NUCLEOTIDE SEQUENCE</scope>
    <source>
        <strain evidence="4">Phyl III-seqv23</strain>
    </source>
</reference>
<reference evidence="6" key="3">
    <citation type="submission" date="2018-01" db="EMBL/GenBank/DDBJ databases">
        <title>Raltonia solanacearum P824 infects blueberry.</title>
        <authorList>
            <person name="Bocsanczy A.M."/>
            <person name="Norman D.J."/>
        </authorList>
    </citation>
    <scope>NUCLEOTIDE SEQUENCE [LARGE SCALE GENOMIC DNA]</scope>
    <source>
        <strain evidence="6">P824</strain>
    </source>
</reference>
<dbReference type="EMBL" id="LN899824">
    <property type="protein sequence ID" value="CUV29908.1"/>
    <property type="molecule type" value="Genomic_DNA"/>
</dbReference>
<gene>
    <name evidence="3" type="ORF">PSS4_v1_1620006</name>
    <name evidence="2" type="ORF">RSP824_09195</name>
    <name evidence="4" type="ORF">RUN1985_v1_540003</name>
    <name evidence="5" type="ORF">RUN215_v1_140060</name>
</gene>
<evidence type="ECO:0000313" key="3">
    <source>
        <dbReference type="EMBL" id="CUV20655.1"/>
    </source>
</evidence>
<evidence type="ECO:0000313" key="6">
    <source>
        <dbReference type="Proteomes" id="UP000262427"/>
    </source>
</evidence>
<dbReference type="Proteomes" id="UP000262427">
    <property type="component" value="Chromosome CM"/>
</dbReference>
<dbReference type="EMBL" id="LN899820">
    <property type="protein sequence ID" value="CUV53495.1"/>
    <property type="molecule type" value="Genomic_DNA"/>
</dbReference>
<sequence>MPAIQDVTDEHTWGRPLDLRTQPPLKGFLATRARGFGEWGRVEAFETAAQAMREGRQGPSKA</sequence>
<proteinExistence type="predicted"/>
<feature type="region of interest" description="Disordered" evidence="1">
    <location>
        <begin position="1"/>
        <end position="20"/>
    </location>
</feature>
<reference evidence="2" key="2">
    <citation type="submission" date="2018-01" db="EMBL/GenBank/DDBJ databases">
        <title>Ralstonia pseudosolanacearum P824 infects blueberry.</title>
        <authorList>
            <person name="Bocsanczy A.M."/>
            <person name="Norman D.J."/>
        </authorList>
    </citation>
    <scope>NUCLEOTIDE SEQUENCE</scope>
    <source>
        <strain evidence="2">P824</strain>
    </source>
</reference>
<dbReference type="EMBL" id="LN899821">
    <property type="protein sequence ID" value="CUV20655.1"/>
    <property type="molecule type" value="Genomic_DNA"/>
</dbReference>
<evidence type="ECO:0000256" key="1">
    <source>
        <dbReference type="SAM" id="MobiDB-lite"/>
    </source>
</evidence>
<name>A0A0S4V5E3_RALSL</name>
<organism evidence="4">
    <name type="scientific">Ralstonia solanacearum</name>
    <name type="common">Pseudomonas solanacearum</name>
    <dbReference type="NCBI Taxonomy" id="305"/>
    <lineage>
        <taxon>Bacteria</taxon>
        <taxon>Pseudomonadati</taxon>
        <taxon>Pseudomonadota</taxon>
        <taxon>Betaproteobacteria</taxon>
        <taxon>Burkholderiales</taxon>
        <taxon>Burkholderiaceae</taxon>
        <taxon>Ralstonia</taxon>
        <taxon>Ralstonia solanacearum species complex</taxon>
    </lineage>
</organism>
<evidence type="ECO:0000313" key="5">
    <source>
        <dbReference type="EMBL" id="CUV53495.1"/>
    </source>
</evidence>
<accession>A0A0S4V5E3</accession>
<evidence type="ECO:0000313" key="2">
    <source>
        <dbReference type="EMBL" id="AYA46652.1"/>
    </source>
</evidence>
<protein>
    <submittedName>
        <fullName evidence="4">Uncharacterized protein</fullName>
    </submittedName>
</protein>
<dbReference type="EMBL" id="CP025741">
    <property type="protein sequence ID" value="AYA46652.1"/>
    <property type="molecule type" value="Genomic_DNA"/>
</dbReference>